<keyword evidence="2" id="KW-0813">Transport</keyword>
<dbReference type="GO" id="GO:0005524">
    <property type="term" value="F:ATP binding"/>
    <property type="evidence" value="ECO:0007669"/>
    <property type="project" value="InterPro"/>
</dbReference>
<gene>
    <name evidence="5" type="ORF">A2Z24_02325</name>
</gene>
<dbReference type="Pfam" id="PF00006">
    <property type="entry name" value="ATP-synt_ab"/>
    <property type="match status" value="1"/>
</dbReference>
<name>A0A1G1WDX0_9BACT</name>
<dbReference type="AlphaFoldDB" id="A0A1G1WDX0"/>
<evidence type="ECO:0000256" key="2">
    <source>
        <dbReference type="ARBA" id="ARBA00022448"/>
    </source>
</evidence>
<evidence type="ECO:0000313" key="5">
    <source>
        <dbReference type="EMBL" id="OGY25896.1"/>
    </source>
</evidence>
<dbReference type="PANTHER" id="PTHR48082:SF2">
    <property type="entry name" value="ATP SYNTHASE SUBUNIT ALPHA, MITOCHONDRIAL"/>
    <property type="match status" value="1"/>
</dbReference>
<dbReference type="Pfam" id="PF00306">
    <property type="entry name" value="ATP-synt_ab_C"/>
    <property type="match status" value="1"/>
</dbReference>
<dbReference type="GO" id="GO:0045259">
    <property type="term" value="C:proton-transporting ATP synthase complex"/>
    <property type="evidence" value="ECO:0007669"/>
    <property type="project" value="InterPro"/>
</dbReference>
<dbReference type="PROSITE" id="PS00152">
    <property type="entry name" value="ATPASE_ALPHA_BETA"/>
    <property type="match status" value="1"/>
</dbReference>
<dbReference type="InterPro" id="IPR005294">
    <property type="entry name" value="ATP_synth_F1_asu"/>
</dbReference>
<evidence type="ECO:0000256" key="1">
    <source>
        <dbReference type="ARBA" id="ARBA00004370"/>
    </source>
</evidence>
<dbReference type="EMBL" id="MHCT01000018">
    <property type="protein sequence ID" value="OGY25896.1"/>
    <property type="molecule type" value="Genomic_DNA"/>
</dbReference>
<accession>A0A1G1WDX0</accession>
<dbReference type="Gene3D" id="3.40.50.12240">
    <property type="match status" value="1"/>
</dbReference>
<protein>
    <recommendedName>
        <fullName evidence="7">ATP synthase alpha subunit C-terminal domain-containing protein</fullName>
    </recommendedName>
</protein>
<reference evidence="5 6" key="1">
    <citation type="journal article" date="2016" name="Nat. Commun.">
        <title>Thousands of microbial genomes shed light on interconnected biogeochemical processes in an aquifer system.</title>
        <authorList>
            <person name="Anantharaman K."/>
            <person name="Brown C.T."/>
            <person name="Hug L.A."/>
            <person name="Sharon I."/>
            <person name="Castelle C.J."/>
            <person name="Probst A.J."/>
            <person name="Thomas B.C."/>
            <person name="Singh A."/>
            <person name="Wilkins M.J."/>
            <person name="Karaoz U."/>
            <person name="Brodie E.L."/>
            <person name="Williams K.H."/>
            <person name="Hubbard S.S."/>
            <person name="Banfield J.F."/>
        </authorList>
    </citation>
    <scope>NUCLEOTIDE SEQUENCE [LARGE SCALE GENOMIC DNA]</scope>
</reference>
<evidence type="ECO:0008006" key="7">
    <source>
        <dbReference type="Google" id="ProtNLM"/>
    </source>
</evidence>
<dbReference type="SUPFAM" id="SSF52540">
    <property type="entry name" value="P-loop containing nucleoside triphosphate hydrolases"/>
    <property type="match status" value="1"/>
</dbReference>
<feature type="domain" description="ATPase F1/V1/A1 complex alpha/beta subunit nucleotide-binding" evidence="3">
    <location>
        <begin position="1"/>
        <end position="108"/>
    </location>
</feature>
<sequence>MVIDDLTNHAKYYREISLLLSRSPGRSSYPGDIFHVHAALLERSGNIKNSAGKNVSITALPVAETLEGDLTGYIQTNLMAITDGHIFFDINEFRKGSRPAINPALSVSRVGNQTKEALDREIARIVQEDLARFQRSLDIARFGVELPDKTREEIEVGEKIGVIFNQDANNILPRSLQLVLFGLLLSGFWSGKNAGLVKVDVIKLIQKQQRELLSSLEKQVLGVKSLAELAAIAKSAQKKVMEALYV</sequence>
<proteinExistence type="predicted"/>
<evidence type="ECO:0000259" key="3">
    <source>
        <dbReference type="Pfam" id="PF00006"/>
    </source>
</evidence>
<comment type="caution">
    <text evidence="5">The sequence shown here is derived from an EMBL/GenBank/DDBJ whole genome shotgun (WGS) entry which is preliminary data.</text>
</comment>
<feature type="domain" description="ATP synthase alpha subunit C-terminal" evidence="4">
    <location>
        <begin position="120"/>
        <end position="228"/>
    </location>
</feature>
<dbReference type="GO" id="GO:0043531">
    <property type="term" value="F:ADP binding"/>
    <property type="evidence" value="ECO:0007669"/>
    <property type="project" value="TreeGrafter"/>
</dbReference>
<dbReference type="SUPFAM" id="SSF47917">
    <property type="entry name" value="C-terminal domain of alpha and beta subunits of F1 ATP synthase"/>
    <property type="match status" value="1"/>
</dbReference>
<comment type="subcellular location">
    <subcellularLocation>
        <location evidence="1">Membrane</location>
    </subcellularLocation>
</comment>
<organism evidence="5 6">
    <name type="scientific">Candidatus Woykebacteria bacterium RBG_16_44_10</name>
    <dbReference type="NCBI Taxonomy" id="1802597"/>
    <lineage>
        <taxon>Bacteria</taxon>
        <taxon>Candidatus Woykeibacteriota</taxon>
    </lineage>
</organism>
<dbReference type="GO" id="GO:0046933">
    <property type="term" value="F:proton-transporting ATP synthase activity, rotational mechanism"/>
    <property type="evidence" value="ECO:0007669"/>
    <property type="project" value="InterPro"/>
</dbReference>
<dbReference type="InterPro" id="IPR027417">
    <property type="entry name" value="P-loop_NTPase"/>
</dbReference>
<dbReference type="InterPro" id="IPR000194">
    <property type="entry name" value="ATPase_F1/V1/A1_a/bsu_nucl-bd"/>
</dbReference>
<evidence type="ECO:0000313" key="6">
    <source>
        <dbReference type="Proteomes" id="UP000177588"/>
    </source>
</evidence>
<dbReference type="InterPro" id="IPR000793">
    <property type="entry name" value="ATP_synth_asu_C"/>
</dbReference>
<dbReference type="InterPro" id="IPR020003">
    <property type="entry name" value="ATPase_a/bsu_AS"/>
</dbReference>
<dbReference type="PANTHER" id="PTHR48082">
    <property type="entry name" value="ATP SYNTHASE SUBUNIT ALPHA, MITOCHONDRIAL"/>
    <property type="match status" value="1"/>
</dbReference>
<dbReference type="Proteomes" id="UP000177588">
    <property type="component" value="Unassembled WGS sequence"/>
</dbReference>
<evidence type="ECO:0000259" key="4">
    <source>
        <dbReference type="Pfam" id="PF00306"/>
    </source>
</evidence>
<dbReference type="STRING" id="1802597.A2Z24_02325"/>